<dbReference type="OrthoDB" id="9800643at2"/>
<feature type="domain" description="Methyltransferase small" evidence="5">
    <location>
        <begin position="59"/>
        <end position="203"/>
    </location>
</feature>
<dbReference type="InterPro" id="IPR029063">
    <property type="entry name" value="SAM-dependent_MTases_sf"/>
</dbReference>
<gene>
    <name evidence="6" type="ORF">SAMN05421630_10584</name>
</gene>
<evidence type="ECO:0000259" key="5">
    <source>
        <dbReference type="Pfam" id="PF05175"/>
    </source>
</evidence>
<accession>A0A222VQD1</accession>
<dbReference type="Proteomes" id="UP000199494">
    <property type="component" value="Unassembled WGS sequence"/>
</dbReference>
<sequence>MTGPGFQPTLGADGIARIRRWHEESYQARKNAPATPRTYHYLGLTLTVPPEVMPITPVSHLLGERVAAEAGPGDRVLDMGTGCGVNAILAARAGADVVAVDTNPFAVRAAVANAERNGVGDRVEVRSGDVYSTVEGSFDLMIFDPPFRWFAPRDLAETATTDENYRAMTEFFVGARSRLTARGRLLIFFGTSGDLGYLRALAEDHGFRVETVATGTATRDEVTVGYHTFLMTPS</sequence>
<proteinExistence type="predicted"/>
<dbReference type="CDD" id="cd02440">
    <property type="entry name" value="AdoMet_MTases"/>
    <property type="match status" value="1"/>
</dbReference>
<dbReference type="InterPro" id="IPR046977">
    <property type="entry name" value="RsmC/RlmG"/>
</dbReference>
<dbReference type="InterPro" id="IPR007848">
    <property type="entry name" value="Small_mtfrase_dom"/>
</dbReference>
<dbReference type="PANTHER" id="PTHR47816:SF4">
    <property type="entry name" value="RIBOSOMAL RNA SMALL SUBUNIT METHYLTRANSFERASE C"/>
    <property type="match status" value="1"/>
</dbReference>
<dbReference type="AlphaFoldDB" id="A0A222VQD1"/>
<dbReference type="GO" id="GO:0006364">
    <property type="term" value="P:rRNA processing"/>
    <property type="evidence" value="ECO:0007669"/>
    <property type="project" value="UniProtKB-KW"/>
</dbReference>
<dbReference type="RefSeq" id="WP_091804244.1">
    <property type="nucleotide sequence ID" value="NZ_CP016353.1"/>
</dbReference>
<evidence type="ECO:0000256" key="4">
    <source>
        <dbReference type="ARBA" id="ARBA00022679"/>
    </source>
</evidence>
<dbReference type="GO" id="GO:0032259">
    <property type="term" value="P:methylation"/>
    <property type="evidence" value="ECO:0007669"/>
    <property type="project" value="UniProtKB-KW"/>
</dbReference>
<dbReference type="PANTHER" id="PTHR47816">
    <property type="entry name" value="RIBOSOMAL RNA SMALL SUBUNIT METHYLTRANSFERASE C"/>
    <property type="match status" value="1"/>
</dbReference>
<evidence type="ECO:0000256" key="3">
    <source>
        <dbReference type="ARBA" id="ARBA00022603"/>
    </source>
</evidence>
<dbReference type="Gene3D" id="3.40.50.150">
    <property type="entry name" value="Vaccinia Virus protein VP39"/>
    <property type="match status" value="1"/>
</dbReference>
<dbReference type="InterPro" id="IPR002052">
    <property type="entry name" value="DNA_methylase_N6_adenine_CS"/>
</dbReference>
<keyword evidence="7" id="KW-1185">Reference proteome</keyword>
<dbReference type="STRING" id="530584.SAMN05421630_10584"/>
<dbReference type="GO" id="GO:0008170">
    <property type="term" value="F:N-methyltransferase activity"/>
    <property type="evidence" value="ECO:0007669"/>
    <property type="project" value="UniProtKB-ARBA"/>
</dbReference>
<keyword evidence="4 6" id="KW-0808">Transferase</keyword>
<evidence type="ECO:0000256" key="1">
    <source>
        <dbReference type="ARBA" id="ARBA00022490"/>
    </source>
</evidence>
<organism evidence="6 7">
    <name type="scientific">Prauserella marina</name>
    <dbReference type="NCBI Taxonomy" id="530584"/>
    <lineage>
        <taxon>Bacteria</taxon>
        <taxon>Bacillati</taxon>
        <taxon>Actinomycetota</taxon>
        <taxon>Actinomycetes</taxon>
        <taxon>Pseudonocardiales</taxon>
        <taxon>Pseudonocardiaceae</taxon>
        <taxon>Prauserella</taxon>
    </lineage>
</organism>
<dbReference type="SUPFAM" id="SSF53335">
    <property type="entry name" value="S-adenosyl-L-methionine-dependent methyltransferases"/>
    <property type="match status" value="1"/>
</dbReference>
<dbReference type="GO" id="GO:0003676">
    <property type="term" value="F:nucleic acid binding"/>
    <property type="evidence" value="ECO:0007669"/>
    <property type="project" value="InterPro"/>
</dbReference>
<name>A0A222VQD1_9PSEU</name>
<protein>
    <submittedName>
        <fullName evidence="6">Release factor glutamine methyltransferase</fullName>
    </submittedName>
</protein>
<dbReference type="GO" id="GO:0008757">
    <property type="term" value="F:S-adenosylmethionine-dependent methyltransferase activity"/>
    <property type="evidence" value="ECO:0007669"/>
    <property type="project" value="InterPro"/>
</dbReference>
<keyword evidence="1" id="KW-0963">Cytoplasm</keyword>
<keyword evidence="2" id="KW-0698">rRNA processing</keyword>
<evidence type="ECO:0000256" key="2">
    <source>
        <dbReference type="ARBA" id="ARBA00022552"/>
    </source>
</evidence>
<evidence type="ECO:0000313" key="7">
    <source>
        <dbReference type="Proteomes" id="UP000199494"/>
    </source>
</evidence>
<dbReference type="Pfam" id="PF05175">
    <property type="entry name" value="MTS"/>
    <property type="match status" value="1"/>
</dbReference>
<dbReference type="EMBL" id="FMZE01000005">
    <property type="protein sequence ID" value="SDC99325.1"/>
    <property type="molecule type" value="Genomic_DNA"/>
</dbReference>
<dbReference type="PROSITE" id="PS00092">
    <property type="entry name" value="N6_MTASE"/>
    <property type="match status" value="1"/>
</dbReference>
<evidence type="ECO:0000313" key="6">
    <source>
        <dbReference type="EMBL" id="SDC99325.1"/>
    </source>
</evidence>
<dbReference type="KEGG" id="pmad:BAY61_15195"/>
<keyword evidence="3 6" id="KW-0489">Methyltransferase</keyword>
<reference evidence="6 7" key="1">
    <citation type="submission" date="2016-10" db="EMBL/GenBank/DDBJ databases">
        <authorList>
            <person name="de Groot N.N."/>
        </authorList>
    </citation>
    <scope>NUCLEOTIDE SEQUENCE [LARGE SCALE GENOMIC DNA]</scope>
    <source>
        <strain evidence="6 7">CGMCC 4.5506</strain>
    </source>
</reference>